<evidence type="ECO:0000256" key="6">
    <source>
        <dbReference type="ARBA" id="ARBA00023136"/>
    </source>
</evidence>
<feature type="domain" description="Vps53 C-terminal" evidence="8">
    <location>
        <begin position="661"/>
        <end position="745"/>
    </location>
</feature>
<comment type="similarity">
    <text evidence="3">Belongs to the VPS53 family.</text>
</comment>
<evidence type="ECO:0000256" key="4">
    <source>
        <dbReference type="ARBA" id="ARBA00022753"/>
    </source>
</evidence>
<comment type="caution">
    <text evidence="9">The sequence shown here is derived from an EMBL/GenBank/DDBJ whole genome shotgun (WGS) entry which is preliminary data.</text>
</comment>
<proteinExistence type="inferred from homology"/>
<dbReference type="InterPro" id="IPR038260">
    <property type="entry name" value="Vps53_C_sf"/>
</dbReference>
<dbReference type="PANTHER" id="PTHR12820">
    <property type="entry name" value="VACUOLAR SORTING PROTEIN 53"/>
    <property type="match status" value="1"/>
</dbReference>
<dbReference type="PANTHER" id="PTHR12820:SF0">
    <property type="entry name" value="VACUOLAR PROTEIN SORTING-ASSOCIATED PROTEIN 53 HOMOLOG"/>
    <property type="match status" value="1"/>
</dbReference>
<dbReference type="GO" id="GO:0010008">
    <property type="term" value="C:endosome membrane"/>
    <property type="evidence" value="ECO:0007669"/>
    <property type="project" value="UniProtKB-SubCell"/>
</dbReference>
<evidence type="ECO:0000256" key="3">
    <source>
        <dbReference type="ARBA" id="ARBA00008628"/>
    </source>
</evidence>
<name>A0A8H7Q037_9FUNG</name>
<dbReference type="Pfam" id="PF04100">
    <property type="entry name" value="Vps53_N"/>
    <property type="match status" value="1"/>
</dbReference>
<dbReference type="InterPro" id="IPR039766">
    <property type="entry name" value="Vps53"/>
</dbReference>
<evidence type="ECO:0000256" key="2">
    <source>
        <dbReference type="ARBA" id="ARBA00004481"/>
    </source>
</evidence>
<evidence type="ECO:0008006" key="11">
    <source>
        <dbReference type="Google" id="ProtNLM"/>
    </source>
</evidence>
<sequence>MPAPSSNSGSSSAEDDQKESVYYDQAMALSLSPHLETQVSSILQVKDPLDAPQFDPTEYINRLFPNGASLVCSNKQAMASMDSVLGVLRSKLDELGVEIKRLTSEQLNKGADNAEELKKARKSIEVFRVFLDLFIKIQDIKKKAAQSEEMVQEITQDIKSLDYAKRHLTLSITALKRLQMLVTAVSQLEVMIQKRQYKDSAQLLQAVLQLIQHFKSYKSIPQVAELSKTIAALQTDLNARALQEFKSAFNSDGSMTGYASVLHDACLVVTVLGTESVNSLTDWYVDLQLKTYRGLFRSGFELLSQNLQVSDLDNVSRRYAWLKRTLNTCDEEHGSIFPPSWHVSEKICQSFCKITSDDLKEVLAKKQQQIDVKELLKSLHLTIEFENQLSKRFSQQSQRDDTHRQPFKFEKSISSVFEPYLGLYIEAEDGALAGMIEEYKTSDLNLELDATTVVLPSSTDLFYFYRETLVQSARLSTGKAFFDLCNLFGKHLDNYCTNVLLGNLPRDEKRPLENEQIRFACYILNTADYCGITTLQLEEKLKDKIDDKWKDQVDLQAQRDNFLNAASVSIGALIRGVLGQFDPAYQAMAKISWGLVESVGDQSSYISDLQSCLVNSITIMGKTIGTKRYFRTFCDRFVEAFVTRHLANITRCRPISEVGAEQMLLDTHALKTTIMDMPFMGTEGSVAVPASFAKLVNRGFNRMETLLKAVMTPSDPMEGFIESYIFLIADKSTNNFQKIMDIKGIRKADQPQVMEAFQKRISSDETLADSSDILGKLDLPATNVLPSSISTSFTTIANTASNFNATQLQQLGIRSAVGQSTSLNSPISPPGDGTAKGRLNENFRKLVMTGMNFRKDLQERREIASRQAKPT</sequence>
<evidence type="ECO:0000259" key="8">
    <source>
        <dbReference type="Pfam" id="PF16854"/>
    </source>
</evidence>
<feature type="domain" description="Vps53 N-terminal" evidence="7">
    <location>
        <begin position="53"/>
        <end position="439"/>
    </location>
</feature>
<gene>
    <name evidence="9" type="ORF">INT44_005904</name>
</gene>
<dbReference type="AlphaFoldDB" id="A0A8H7Q037"/>
<evidence type="ECO:0000256" key="1">
    <source>
        <dbReference type="ARBA" id="ARBA00004150"/>
    </source>
</evidence>
<dbReference type="InterPro" id="IPR007234">
    <property type="entry name" value="Vps53_N"/>
</dbReference>
<evidence type="ECO:0000256" key="5">
    <source>
        <dbReference type="ARBA" id="ARBA00023034"/>
    </source>
</evidence>
<dbReference type="EMBL" id="JAEPRA010000007">
    <property type="protein sequence ID" value="KAG2182923.1"/>
    <property type="molecule type" value="Genomic_DNA"/>
</dbReference>
<organism evidence="9 10">
    <name type="scientific">Umbelopsis vinacea</name>
    <dbReference type="NCBI Taxonomy" id="44442"/>
    <lineage>
        <taxon>Eukaryota</taxon>
        <taxon>Fungi</taxon>
        <taxon>Fungi incertae sedis</taxon>
        <taxon>Mucoromycota</taxon>
        <taxon>Mucoromycotina</taxon>
        <taxon>Umbelopsidomycetes</taxon>
        <taxon>Umbelopsidales</taxon>
        <taxon>Umbelopsidaceae</taxon>
        <taxon>Umbelopsis</taxon>
    </lineage>
</organism>
<dbReference type="Proteomes" id="UP000612746">
    <property type="component" value="Unassembled WGS sequence"/>
</dbReference>
<evidence type="ECO:0000313" key="10">
    <source>
        <dbReference type="Proteomes" id="UP000612746"/>
    </source>
</evidence>
<keyword evidence="10" id="KW-1185">Reference proteome</keyword>
<keyword evidence="5" id="KW-0333">Golgi apparatus</keyword>
<dbReference type="InterPro" id="IPR031745">
    <property type="entry name" value="Vps53_C"/>
</dbReference>
<dbReference type="GO" id="GO:0000938">
    <property type="term" value="C:GARP complex"/>
    <property type="evidence" value="ECO:0007669"/>
    <property type="project" value="InterPro"/>
</dbReference>
<dbReference type="GO" id="GO:0042147">
    <property type="term" value="P:retrograde transport, endosome to Golgi"/>
    <property type="evidence" value="ECO:0007669"/>
    <property type="project" value="InterPro"/>
</dbReference>
<dbReference type="Gene3D" id="1.10.357.110">
    <property type="entry name" value="Vacuolar protein sorting-associated protein 53, C-terminus"/>
    <property type="match status" value="1"/>
</dbReference>
<dbReference type="OrthoDB" id="10261632at2759"/>
<keyword evidence="6" id="KW-0472">Membrane</keyword>
<keyword evidence="4" id="KW-0967">Endosome</keyword>
<dbReference type="GO" id="GO:0005829">
    <property type="term" value="C:cytosol"/>
    <property type="evidence" value="ECO:0007669"/>
    <property type="project" value="GOC"/>
</dbReference>
<protein>
    <recommendedName>
        <fullName evidence="11">Vps53 N-terminal domain-containing protein</fullName>
    </recommendedName>
</protein>
<evidence type="ECO:0000313" key="9">
    <source>
        <dbReference type="EMBL" id="KAG2182923.1"/>
    </source>
</evidence>
<comment type="subcellular location">
    <subcellularLocation>
        <location evidence="2">Endosome membrane</location>
        <topology evidence="2">Peripheral membrane protein</topology>
    </subcellularLocation>
    <subcellularLocation>
        <location evidence="1">Golgi apparatus</location>
        <location evidence="1">trans-Golgi network membrane</location>
        <topology evidence="1">Peripheral membrane protein</topology>
    </subcellularLocation>
</comment>
<reference evidence="9" key="1">
    <citation type="submission" date="2020-12" db="EMBL/GenBank/DDBJ databases">
        <title>Metabolic potential, ecology and presence of endohyphal bacteria is reflected in genomic diversity of Mucoromycotina.</title>
        <authorList>
            <person name="Muszewska A."/>
            <person name="Okrasinska A."/>
            <person name="Steczkiewicz K."/>
            <person name="Drgas O."/>
            <person name="Orlowska M."/>
            <person name="Perlinska-Lenart U."/>
            <person name="Aleksandrzak-Piekarczyk T."/>
            <person name="Szatraj K."/>
            <person name="Zielenkiewicz U."/>
            <person name="Pilsyk S."/>
            <person name="Malc E."/>
            <person name="Mieczkowski P."/>
            <person name="Kruszewska J.S."/>
            <person name="Biernat P."/>
            <person name="Pawlowska J."/>
        </authorList>
    </citation>
    <scope>NUCLEOTIDE SEQUENCE</scope>
    <source>
        <strain evidence="9">WA0000051536</strain>
    </source>
</reference>
<dbReference type="Pfam" id="PF16854">
    <property type="entry name" value="VPS53_C"/>
    <property type="match status" value="1"/>
</dbReference>
<accession>A0A8H7Q037</accession>
<evidence type="ECO:0000259" key="7">
    <source>
        <dbReference type="Pfam" id="PF04100"/>
    </source>
</evidence>